<dbReference type="SUPFAM" id="SSF46626">
    <property type="entry name" value="Cytochrome c"/>
    <property type="match status" value="1"/>
</dbReference>
<evidence type="ECO:0000313" key="6">
    <source>
        <dbReference type="EMBL" id="QSZ41544.1"/>
    </source>
</evidence>
<protein>
    <recommendedName>
        <fullName evidence="5">Cytochrome c domain-containing protein</fullName>
    </recommendedName>
</protein>
<evidence type="ECO:0000313" key="7">
    <source>
        <dbReference type="Proteomes" id="UP000671852"/>
    </source>
</evidence>
<dbReference type="GO" id="GO:0020037">
    <property type="term" value="F:heme binding"/>
    <property type="evidence" value="ECO:0007669"/>
    <property type="project" value="InterPro"/>
</dbReference>
<sequence length="135" mass="15470">MKNILLTTLLLGSTLFATDGYEVFKNKCQSCHAEMMTSEYALAHINTLVAPPMVEVSNRLKENIQTTDEEEDVNRYLFILFVKDYIINPNLDNSMCNSGAIEKFGTMPSLKGKINEDEKQAVAEWLYDRYENVKF</sequence>
<gene>
    <name evidence="6" type="ORF">GJV85_05295</name>
</gene>
<keyword evidence="2 4" id="KW-0479">Metal-binding</keyword>
<dbReference type="KEGG" id="saqt:GJV85_05295"/>
<dbReference type="Pfam" id="PF13442">
    <property type="entry name" value="Cytochrome_CBB3"/>
    <property type="match status" value="1"/>
</dbReference>
<keyword evidence="7" id="KW-1185">Reference proteome</keyword>
<dbReference type="GO" id="GO:0046872">
    <property type="term" value="F:metal ion binding"/>
    <property type="evidence" value="ECO:0007669"/>
    <property type="project" value="UniProtKB-KW"/>
</dbReference>
<evidence type="ECO:0000259" key="5">
    <source>
        <dbReference type="PROSITE" id="PS51007"/>
    </source>
</evidence>
<dbReference type="InterPro" id="IPR009056">
    <property type="entry name" value="Cyt_c-like_dom"/>
</dbReference>
<reference evidence="6" key="1">
    <citation type="submission" date="2019-11" db="EMBL/GenBank/DDBJ databases">
        <authorList>
            <person name="Kojima H."/>
        </authorList>
    </citation>
    <scope>NUCLEOTIDE SEQUENCE</scope>
    <source>
        <strain evidence="6">H1576</strain>
    </source>
</reference>
<reference evidence="6" key="2">
    <citation type="submission" date="2021-04" db="EMBL/GenBank/DDBJ databases">
        <title>Isolation and characterization of a novel species of the genus Sulfurimonas.</title>
        <authorList>
            <person name="Fukui M."/>
        </authorList>
    </citation>
    <scope>NUCLEOTIDE SEQUENCE</scope>
    <source>
        <strain evidence="6">H1576</strain>
    </source>
</reference>
<proteinExistence type="predicted"/>
<feature type="domain" description="Cytochrome c" evidence="5">
    <location>
        <begin position="15"/>
        <end position="130"/>
    </location>
</feature>
<evidence type="ECO:0000256" key="1">
    <source>
        <dbReference type="ARBA" id="ARBA00022617"/>
    </source>
</evidence>
<evidence type="ECO:0000256" key="2">
    <source>
        <dbReference type="ARBA" id="ARBA00022723"/>
    </source>
</evidence>
<dbReference type="InterPro" id="IPR036909">
    <property type="entry name" value="Cyt_c-like_dom_sf"/>
</dbReference>
<dbReference type="GO" id="GO:0009055">
    <property type="term" value="F:electron transfer activity"/>
    <property type="evidence" value="ECO:0007669"/>
    <property type="project" value="InterPro"/>
</dbReference>
<organism evidence="6 7">
    <name type="scientific">Sulfurimonas aquatica</name>
    <dbReference type="NCBI Taxonomy" id="2672570"/>
    <lineage>
        <taxon>Bacteria</taxon>
        <taxon>Pseudomonadati</taxon>
        <taxon>Campylobacterota</taxon>
        <taxon>Epsilonproteobacteria</taxon>
        <taxon>Campylobacterales</taxon>
        <taxon>Sulfurimonadaceae</taxon>
        <taxon>Sulfurimonas</taxon>
    </lineage>
</organism>
<evidence type="ECO:0000256" key="4">
    <source>
        <dbReference type="PROSITE-ProRule" id="PRU00433"/>
    </source>
</evidence>
<accession>A0A975GCR2</accession>
<dbReference type="EMBL" id="CP046072">
    <property type="protein sequence ID" value="QSZ41544.1"/>
    <property type="molecule type" value="Genomic_DNA"/>
</dbReference>
<dbReference type="AlphaFoldDB" id="A0A975GCR2"/>
<keyword evidence="1 4" id="KW-0349">Heme</keyword>
<evidence type="ECO:0000256" key="3">
    <source>
        <dbReference type="ARBA" id="ARBA00023004"/>
    </source>
</evidence>
<name>A0A975GCR2_9BACT</name>
<dbReference type="RefSeq" id="WP_207562826.1">
    <property type="nucleotide sequence ID" value="NZ_CP046072.1"/>
</dbReference>
<dbReference type="Gene3D" id="1.10.760.10">
    <property type="entry name" value="Cytochrome c-like domain"/>
    <property type="match status" value="1"/>
</dbReference>
<dbReference type="Proteomes" id="UP000671852">
    <property type="component" value="Chromosome"/>
</dbReference>
<dbReference type="PROSITE" id="PS51007">
    <property type="entry name" value="CYTC"/>
    <property type="match status" value="1"/>
</dbReference>
<keyword evidence="3 4" id="KW-0408">Iron</keyword>